<dbReference type="InterPro" id="IPR036737">
    <property type="entry name" value="OmpA-like_sf"/>
</dbReference>
<feature type="chain" id="PRO_5045877745" evidence="2">
    <location>
        <begin position="21"/>
        <end position="170"/>
    </location>
</feature>
<accession>A0ABT0RH57</accession>
<sequence>MRHSKLLLLAAALLSGSAVAEAQVRFPVIIPLGRSQPAPPPGMAPAPMGSPAMLQSDLVMKAGGDTVYFSAHGATLDAIATASLAAQARWLLANPFVRVRLEGHGGANDSRDYALAIGDRRANAVRDFLISQGVAPPRISTSSWGKERPGTVRIGTSIVATGPRVVTTVE</sequence>
<dbReference type="Gene3D" id="3.30.1330.60">
    <property type="entry name" value="OmpA-like domain"/>
    <property type="match status" value="1"/>
</dbReference>
<dbReference type="RefSeq" id="WP_249868500.1">
    <property type="nucleotide sequence ID" value="NZ_JAMGBC010000001.1"/>
</dbReference>
<dbReference type="CDD" id="cd07185">
    <property type="entry name" value="OmpA_C-like"/>
    <property type="match status" value="1"/>
</dbReference>
<proteinExistence type="predicted"/>
<evidence type="ECO:0000313" key="5">
    <source>
        <dbReference type="Proteomes" id="UP001165343"/>
    </source>
</evidence>
<gene>
    <name evidence="4" type="ORF">LZ519_09855</name>
</gene>
<feature type="domain" description="OmpA-like" evidence="3">
    <location>
        <begin position="56"/>
        <end position="170"/>
    </location>
</feature>
<dbReference type="Proteomes" id="UP001165343">
    <property type="component" value="Unassembled WGS sequence"/>
</dbReference>
<comment type="caution">
    <text evidence="4">The sequence shown here is derived from an EMBL/GenBank/DDBJ whole genome shotgun (WGS) entry which is preliminary data.</text>
</comment>
<evidence type="ECO:0000259" key="3">
    <source>
        <dbReference type="PROSITE" id="PS51123"/>
    </source>
</evidence>
<keyword evidence="1" id="KW-0472">Membrane</keyword>
<keyword evidence="2" id="KW-0732">Signal</keyword>
<evidence type="ECO:0000256" key="2">
    <source>
        <dbReference type="SAM" id="SignalP"/>
    </source>
</evidence>
<dbReference type="InterPro" id="IPR006665">
    <property type="entry name" value="OmpA-like"/>
</dbReference>
<feature type="signal peptide" evidence="2">
    <location>
        <begin position="1"/>
        <end position="20"/>
    </location>
</feature>
<name>A0ABT0RH57_9SPHN</name>
<dbReference type="Pfam" id="PF00691">
    <property type="entry name" value="OmpA"/>
    <property type="match status" value="1"/>
</dbReference>
<dbReference type="EMBL" id="JAMGBC010000001">
    <property type="protein sequence ID" value="MCL6679614.1"/>
    <property type="molecule type" value="Genomic_DNA"/>
</dbReference>
<reference evidence="4" key="1">
    <citation type="submission" date="2022-05" db="EMBL/GenBank/DDBJ databases">
        <authorList>
            <person name="Jo J.-H."/>
            <person name="Im W.-T."/>
        </authorList>
    </citation>
    <scope>NUCLEOTIDE SEQUENCE</scope>
    <source>
        <strain evidence="4">RG327</strain>
    </source>
</reference>
<dbReference type="PROSITE" id="PS51123">
    <property type="entry name" value="OMPA_2"/>
    <property type="match status" value="1"/>
</dbReference>
<keyword evidence="5" id="KW-1185">Reference proteome</keyword>
<dbReference type="SUPFAM" id="SSF103088">
    <property type="entry name" value="OmpA-like"/>
    <property type="match status" value="1"/>
</dbReference>
<organism evidence="4 5">
    <name type="scientific">Sphingomonas anseongensis</name>
    <dbReference type="NCBI Taxonomy" id="2908207"/>
    <lineage>
        <taxon>Bacteria</taxon>
        <taxon>Pseudomonadati</taxon>
        <taxon>Pseudomonadota</taxon>
        <taxon>Alphaproteobacteria</taxon>
        <taxon>Sphingomonadales</taxon>
        <taxon>Sphingomonadaceae</taxon>
        <taxon>Sphingomonas</taxon>
    </lineage>
</organism>
<protein>
    <submittedName>
        <fullName evidence="4">OmpA family protein</fullName>
    </submittedName>
</protein>
<evidence type="ECO:0000256" key="1">
    <source>
        <dbReference type="PROSITE-ProRule" id="PRU00473"/>
    </source>
</evidence>
<evidence type="ECO:0000313" key="4">
    <source>
        <dbReference type="EMBL" id="MCL6679614.1"/>
    </source>
</evidence>